<feature type="transmembrane region" description="Helical" evidence="4">
    <location>
        <begin position="240"/>
        <end position="259"/>
    </location>
</feature>
<dbReference type="AlphaFoldDB" id="A0A9W6KSZ3"/>
<dbReference type="InterPro" id="IPR036890">
    <property type="entry name" value="HATPase_C_sf"/>
</dbReference>
<feature type="transmembrane region" description="Helical" evidence="4">
    <location>
        <begin position="54"/>
        <end position="74"/>
    </location>
</feature>
<keyword evidence="4" id="KW-1133">Transmembrane helix</keyword>
<dbReference type="RefSeq" id="WP_261960852.1">
    <property type="nucleotide sequence ID" value="NZ_BAAAXA010000001.1"/>
</dbReference>
<feature type="transmembrane region" description="Helical" evidence="4">
    <location>
        <begin position="266"/>
        <end position="287"/>
    </location>
</feature>
<feature type="transmembrane region" description="Helical" evidence="4">
    <location>
        <begin position="317"/>
        <end position="338"/>
    </location>
</feature>
<keyword evidence="7" id="KW-1185">Reference proteome</keyword>
<evidence type="ECO:0000313" key="7">
    <source>
        <dbReference type="Proteomes" id="UP001143480"/>
    </source>
</evidence>
<keyword evidence="4" id="KW-0812">Transmembrane</keyword>
<feature type="transmembrane region" description="Helical" evidence="4">
    <location>
        <begin position="350"/>
        <end position="373"/>
    </location>
</feature>
<keyword evidence="2" id="KW-0418">Kinase</keyword>
<keyword evidence="1" id="KW-0808">Transferase</keyword>
<name>A0A9W6KSZ3_9ACTN</name>
<feature type="transmembrane region" description="Helical" evidence="4">
    <location>
        <begin position="293"/>
        <end position="310"/>
    </location>
</feature>
<dbReference type="InterPro" id="IPR003594">
    <property type="entry name" value="HATPase_dom"/>
</dbReference>
<evidence type="ECO:0000259" key="5">
    <source>
        <dbReference type="Pfam" id="PF02518"/>
    </source>
</evidence>
<dbReference type="GO" id="GO:0016301">
    <property type="term" value="F:kinase activity"/>
    <property type="evidence" value="ECO:0007669"/>
    <property type="project" value="UniProtKB-KW"/>
</dbReference>
<feature type="transmembrane region" description="Helical" evidence="4">
    <location>
        <begin position="433"/>
        <end position="453"/>
    </location>
</feature>
<protein>
    <recommendedName>
        <fullName evidence="5">Histidine kinase/HSP90-like ATPase domain-containing protein</fullName>
    </recommendedName>
</protein>
<keyword evidence="4" id="KW-0472">Membrane</keyword>
<reference evidence="6" key="2">
    <citation type="submission" date="2023-01" db="EMBL/GenBank/DDBJ databases">
        <authorList>
            <person name="Sun Q."/>
            <person name="Evtushenko L."/>
        </authorList>
    </citation>
    <scope>NUCLEOTIDE SEQUENCE</scope>
    <source>
        <strain evidence="6">VKM Ac-1321</strain>
    </source>
</reference>
<feature type="transmembrane region" description="Helical" evidence="4">
    <location>
        <begin position="133"/>
        <end position="156"/>
    </location>
</feature>
<dbReference type="Proteomes" id="UP001143480">
    <property type="component" value="Unassembled WGS sequence"/>
</dbReference>
<dbReference type="EMBL" id="BSFP01000064">
    <property type="protein sequence ID" value="GLL05840.1"/>
    <property type="molecule type" value="Genomic_DNA"/>
</dbReference>
<accession>A0A9W6KSZ3</accession>
<feature type="transmembrane region" description="Helical" evidence="4">
    <location>
        <begin position="103"/>
        <end position="121"/>
    </location>
</feature>
<feature type="transmembrane region" description="Helical" evidence="4">
    <location>
        <begin position="79"/>
        <end position="97"/>
    </location>
</feature>
<feature type="transmembrane region" description="Helical" evidence="4">
    <location>
        <begin position="12"/>
        <end position="34"/>
    </location>
</feature>
<gene>
    <name evidence="6" type="ORF">GCM10017581_075880</name>
</gene>
<dbReference type="GO" id="GO:0000160">
    <property type="term" value="P:phosphorelay signal transduction system"/>
    <property type="evidence" value="ECO:0007669"/>
    <property type="project" value="UniProtKB-KW"/>
</dbReference>
<organism evidence="6 7">
    <name type="scientific">Dactylosporangium matsuzakiense</name>
    <dbReference type="NCBI Taxonomy" id="53360"/>
    <lineage>
        <taxon>Bacteria</taxon>
        <taxon>Bacillati</taxon>
        <taxon>Actinomycetota</taxon>
        <taxon>Actinomycetes</taxon>
        <taxon>Micromonosporales</taxon>
        <taxon>Micromonosporaceae</taxon>
        <taxon>Dactylosporangium</taxon>
    </lineage>
</organism>
<feature type="transmembrane region" description="Helical" evidence="4">
    <location>
        <begin position="380"/>
        <end position="401"/>
    </location>
</feature>
<comment type="caution">
    <text evidence="6">The sequence shown here is derived from an EMBL/GenBank/DDBJ whole genome shotgun (WGS) entry which is preliminary data.</text>
</comment>
<dbReference type="Gene3D" id="1.20.5.1930">
    <property type="match status" value="1"/>
</dbReference>
<dbReference type="SUPFAM" id="SSF55874">
    <property type="entry name" value="ATPase domain of HSP90 chaperone/DNA topoisomerase II/histidine kinase"/>
    <property type="match status" value="1"/>
</dbReference>
<dbReference type="InterPro" id="IPR050482">
    <property type="entry name" value="Sensor_HK_TwoCompSys"/>
</dbReference>
<dbReference type="Gene3D" id="3.30.565.10">
    <property type="entry name" value="Histidine kinase-like ATPase, C-terminal domain"/>
    <property type="match status" value="1"/>
</dbReference>
<feature type="domain" description="Histidine kinase/HSP90-like ATPase" evidence="5">
    <location>
        <begin position="566"/>
        <end position="659"/>
    </location>
</feature>
<evidence type="ECO:0000256" key="1">
    <source>
        <dbReference type="ARBA" id="ARBA00022679"/>
    </source>
</evidence>
<dbReference type="PANTHER" id="PTHR24421">
    <property type="entry name" value="NITRATE/NITRITE SENSOR PROTEIN NARX-RELATED"/>
    <property type="match status" value="1"/>
</dbReference>
<dbReference type="Pfam" id="PF02518">
    <property type="entry name" value="HATPase_c"/>
    <property type="match status" value="1"/>
</dbReference>
<reference evidence="6" key="1">
    <citation type="journal article" date="2014" name="Int. J. Syst. Evol. Microbiol.">
        <title>Complete genome sequence of Corynebacterium casei LMG S-19264T (=DSM 44701T), isolated from a smear-ripened cheese.</title>
        <authorList>
            <consortium name="US DOE Joint Genome Institute (JGI-PGF)"/>
            <person name="Walter F."/>
            <person name="Albersmeier A."/>
            <person name="Kalinowski J."/>
            <person name="Ruckert C."/>
        </authorList>
    </citation>
    <scope>NUCLEOTIDE SEQUENCE</scope>
    <source>
        <strain evidence="6">VKM Ac-1321</strain>
    </source>
</reference>
<evidence type="ECO:0000256" key="3">
    <source>
        <dbReference type="ARBA" id="ARBA00023012"/>
    </source>
</evidence>
<sequence>MESPKTPPGSRTAVLLGGLSAPLLIMATAGRFYPPEINPAPTLNLYVAVSPADAGQAMYFLAPIVAIVAGLLLLRRWPLLLVAAGLLALPNLLQTVWSPPALIQALTWAAQPLAFIALLAAAQSMLRRGAAGWGTLLAALGVGAAPLGMALPGFWWPSAEGIATAQRALVLVPLAFAAAAAVLLRGRDPEAAGETGWARTRLILAGGLALTLSFPLGSISPERLGAMLDVSSATIVRNAYLVYVIAGAITLVVVTALAAMAGPWSLGGALTVATAMVAMVTPVLLALHALEPSGAALPAIAVGVAVGTALARSRRRFPLTVGMAAAAAIVLFITYAGTSGNPDRLIQLRSVVPAVLIAVAVIGAVTATAGTVASALAPTGAVPATLGPLAVVLALGGRWVVVATTYRKSEVQDLRPALSSGYYESVDHLPTSGILLLIAAAAVGGLGFAHQWATRRADRRRAEQIREEAAEAERNRLARPIHDGVLQVLSLMQRHGQEMGGAGARLATLAGEQERALRNLLSGGPPTAVSADADLRAALMAFTSPKVEVAAPAGRVLLPAAATAELAAAVQAALDNVGRHAGPDAHAWVLLEDEGDGVRVTVRDNGRGFEPDRLPEAAAAGRLGVAQSMRGRIDDLGGQTSIHSRPGRGTEVEFYVPRTGRRP</sequence>
<keyword evidence="3" id="KW-0902">Two-component regulatory system</keyword>
<evidence type="ECO:0000256" key="2">
    <source>
        <dbReference type="ARBA" id="ARBA00022777"/>
    </source>
</evidence>
<dbReference type="CDD" id="cd16917">
    <property type="entry name" value="HATPase_UhpB-NarQ-NarX-like"/>
    <property type="match status" value="1"/>
</dbReference>
<evidence type="ECO:0000313" key="6">
    <source>
        <dbReference type="EMBL" id="GLL05840.1"/>
    </source>
</evidence>
<proteinExistence type="predicted"/>
<evidence type="ECO:0000256" key="4">
    <source>
        <dbReference type="SAM" id="Phobius"/>
    </source>
</evidence>
<feature type="transmembrane region" description="Helical" evidence="4">
    <location>
        <begin position="198"/>
        <end position="220"/>
    </location>
</feature>
<feature type="transmembrane region" description="Helical" evidence="4">
    <location>
        <begin position="168"/>
        <end position="186"/>
    </location>
</feature>
<dbReference type="PANTHER" id="PTHR24421:SF61">
    <property type="entry name" value="OXYGEN SENSOR HISTIDINE KINASE NREB"/>
    <property type="match status" value="1"/>
</dbReference>